<keyword evidence="9" id="KW-1185">Reference proteome</keyword>
<comment type="similarity">
    <text evidence="5">Belongs to the DPH7 family.</text>
</comment>
<dbReference type="GO" id="GO:0005737">
    <property type="term" value="C:cytoplasm"/>
    <property type="evidence" value="ECO:0007669"/>
    <property type="project" value="TreeGrafter"/>
</dbReference>
<reference evidence="8" key="1">
    <citation type="submission" date="2022-06" db="EMBL/GenBank/DDBJ databases">
        <authorList>
            <consortium name="SYNGENTA / RWTH Aachen University"/>
        </authorList>
    </citation>
    <scope>NUCLEOTIDE SEQUENCE</scope>
</reference>
<dbReference type="Proteomes" id="UP001153365">
    <property type="component" value="Unassembled WGS sequence"/>
</dbReference>
<evidence type="ECO:0000256" key="3">
    <source>
        <dbReference type="ARBA" id="ARBA00022737"/>
    </source>
</evidence>
<comment type="catalytic activity">
    <reaction evidence="7">
        <text>diphthine methyl ester-[translation elongation factor 2] + H2O = diphthine-[translation elongation factor 2] + methanol + H(+)</text>
        <dbReference type="Rhea" id="RHEA:42656"/>
        <dbReference type="Rhea" id="RHEA-COMP:10172"/>
        <dbReference type="Rhea" id="RHEA-COMP:10173"/>
        <dbReference type="ChEBI" id="CHEBI:15377"/>
        <dbReference type="ChEBI" id="CHEBI:15378"/>
        <dbReference type="ChEBI" id="CHEBI:17790"/>
        <dbReference type="ChEBI" id="CHEBI:79005"/>
        <dbReference type="ChEBI" id="CHEBI:82696"/>
        <dbReference type="EC" id="3.1.1.97"/>
    </reaction>
</comment>
<dbReference type="Gene3D" id="2.130.10.10">
    <property type="entry name" value="YVTN repeat-like/Quinoprotein amine dehydrogenase"/>
    <property type="match status" value="1"/>
</dbReference>
<dbReference type="InterPro" id="IPR036322">
    <property type="entry name" value="WD40_repeat_dom_sf"/>
</dbReference>
<dbReference type="GO" id="GO:0017183">
    <property type="term" value="P:protein histidyl modification to diphthamide"/>
    <property type="evidence" value="ECO:0007669"/>
    <property type="project" value="TreeGrafter"/>
</dbReference>
<evidence type="ECO:0000256" key="2">
    <source>
        <dbReference type="ARBA" id="ARBA00022574"/>
    </source>
</evidence>
<name>A0AAV0BN39_PHAPC</name>
<dbReference type="PANTHER" id="PTHR46042">
    <property type="entry name" value="DIPHTHINE METHYLTRANSFERASE"/>
    <property type="match status" value="1"/>
</dbReference>
<evidence type="ECO:0000313" key="8">
    <source>
        <dbReference type="EMBL" id="CAH7687571.1"/>
    </source>
</evidence>
<dbReference type="SUPFAM" id="SSF50978">
    <property type="entry name" value="WD40 repeat-like"/>
    <property type="match status" value="1"/>
</dbReference>
<keyword evidence="4" id="KW-0378">Hydrolase</keyword>
<gene>
    <name evidence="8" type="ORF">PPACK8108_LOCUS22372</name>
</gene>
<dbReference type="InterPro" id="IPR001680">
    <property type="entry name" value="WD40_rpt"/>
</dbReference>
<dbReference type="InterPro" id="IPR015943">
    <property type="entry name" value="WD40/YVTN_repeat-like_dom_sf"/>
</dbReference>
<keyword evidence="3" id="KW-0677">Repeat</keyword>
<proteinExistence type="inferred from homology"/>
<evidence type="ECO:0000313" key="9">
    <source>
        <dbReference type="Proteomes" id="UP001153365"/>
    </source>
</evidence>
<organism evidence="8 9">
    <name type="scientific">Phakopsora pachyrhizi</name>
    <name type="common">Asian soybean rust disease fungus</name>
    <dbReference type="NCBI Taxonomy" id="170000"/>
    <lineage>
        <taxon>Eukaryota</taxon>
        <taxon>Fungi</taxon>
        <taxon>Dikarya</taxon>
        <taxon>Basidiomycota</taxon>
        <taxon>Pucciniomycotina</taxon>
        <taxon>Pucciniomycetes</taxon>
        <taxon>Pucciniales</taxon>
        <taxon>Phakopsoraceae</taxon>
        <taxon>Phakopsora</taxon>
    </lineage>
</organism>
<dbReference type="AlphaFoldDB" id="A0AAV0BN39"/>
<evidence type="ECO:0000256" key="7">
    <source>
        <dbReference type="ARBA" id="ARBA00047551"/>
    </source>
</evidence>
<sequence>MTSDKSNLRTRVSETLCGSDTLLTACSLEFCPSKSNLLTCGLYQTDQLKDGTSKDGVDPQTQRVGGCILYDLCIEGEMRDANKIDSTYFDEIQRIKCPAVLDQKWTQGVDPVLITADSEGNLNSFYLKESDETYKSQLQVIEKFSCAPSDVLCLSLDISDKRDCNKDIKIVTSLSNGEVVLLRQIQSSRMLLEESRWNAHNFEPWTCGFDYWNLSTILTGGDDCKLKVWDSRDGLKNPVLVNKQFEGGVTAIRSHHLREHTFAVGSYDEVLRIFDKRNFSKALWNHNCGGGIWRLKWHTDRSEKLLVAAMHDGFKILDIDSAGLNTPPQINTIYNGHSSLAYGADWGETVLMNGKSSTIVGSCSFYDRSIQAWGVDLND</sequence>
<dbReference type="GO" id="GO:0061685">
    <property type="term" value="F:diphthine methylesterase activity"/>
    <property type="evidence" value="ECO:0007669"/>
    <property type="project" value="UniProtKB-EC"/>
</dbReference>
<dbReference type="PANTHER" id="PTHR46042:SF1">
    <property type="entry name" value="DIPHTHINE METHYLTRANSFERASE"/>
    <property type="match status" value="1"/>
</dbReference>
<comment type="caution">
    <text evidence="8">The sequence shown here is derived from an EMBL/GenBank/DDBJ whole genome shotgun (WGS) entry which is preliminary data.</text>
</comment>
<evidence type="ECO:0000256" key="5">
    <source>
        <dbReference type="ARBA" id="ARBA00038092"/>
    </source>
</evidence>
<accession>A0AAV0BN39</accession>
<dbReference type="InterPro" id="IPR052415">
    <property type="entry name" value="Diphthine_MTase"/>
</dbReference>
<dbReference type="EC" id="3.1.1.97" evidence="6"/>
<evidence type="ECO:0000256" key="6">
    <source>
        <dbReference type="ARBA" id="ARBA00039131"/>
    </source>
</evidence>
<comment type="pathway">
    <text evidence="1">Protein modification; peptidyl-diphthamide biosynthesis.</text>
</comment>
<evidence type="ECO:0000256" key="1">
    <source>
        <dbReference type="ARBA" id="ARBA00005156"/>
    </source>
</evidence>
<dbReference type="EMBL" id="CALTRL010005888">
    <property type="protein sequence ID" value="CAH7687571.1"/>
    <property type="molecule type" value="Genomic_DNA"/>
</dbReference>
<keyword evidence="2" id="KW-0853">WD repeat</keyword>
<protein>
    <recommendedName>
        <fullName evidence="6">methylated diphthine methylhydrolase</fullName>
        <ecNumber evidence="6">3.1.1.97</ecNumber>
    </recommendedName>
</protein>
<evidence type="ECO:0000256" key="4">
    <source>
        <dbReference type="ARBA" id="ARBA00022801"/>
    </source>
</evidence>
<dbReference type="SMART" id="SM00320">
    <property type="entry name" value="WD40"/>
    <property type="match status" value="3"/>
</dbReference>